<evidence type="ECO:0000313" key="6">
    <source>
        <dbReference type="EMBL" id="KAK4779026.1"/>
    </source>
</evidence>
<dbReference type="PROSITE" id="PS51879">
    <property type="entry name" value="RST"/>
    <property type="match status" value="1"/>
</dbReference>
<name>A0AAN7QW72_TRANT</name>
<sequence>MAAPWELVDSVRVSLPASQDPSICRDCSHHPEMTVDNRHNFQLTGPPARLMYYCHGSWVNFPNRVVESLRPSFLQRWPVVDVTIDGSRYLFDFLRMLLTEFETGNQRSIAWMDDADCCFFPRRFVEEFGGHSSKRKKKEDRNEISSSSSSEEEEAEVRSSNPKQEAESKRLCLIPSRNDQENSPWANARLSEEGSTGHPLRGAACRKRSIAELFSMIRNALPPVKAQEVQNLYSNFRAGLLAKSLFAKQLPLIVGDDVLLFMIQEIRSSEQ</sequence>
<dbReference type="AlphaFoldDB" id="A0AAN7QW72"/>
<dbReference type="InterPro" id="IPR057823">
    <property type="entry name" value="WWE_RCD1"/>
</dbReference>
<dbReference type="InterPro" id="IPR022003">
    <property type="entry name" value="RST"/>
</dbReference>
<dbReference type="PANTHER" id="PTHR32263">
    <property type="entry name" value="INACTIVE POLY [ADP-RIBOSE] POLYMERASE SRO4-RELATED"/>
    <property type="match status" value="1"/>
</dbReference>
<dbReference type="EMBL" id="JAXQNO010000017">
    <property type="protein sequence ID" value="KAK4779026.1"/>
    <property type="molecule type" value="Genomic_DNA"/>
</dbReference>
<evidence type="ECO:0000313" key="7">
    <source>
        <dbReference type="Proteomes" id="UP001346149"/>
    </source>
</evidence>
<dbReference type="Pfam" id="PF23467">
    <property type="entry name" value="WWE_5"/>
    <property type="match status" value="1"/>
</dbReference>
<feature type="domain" description="WWE" evidence="4">
    <location>
        <begin position="36"/>
        <end position="111"/>
    </location>
</feature>
<evidence type="ECO:0000256" key="3">
    <source>
        <dbReference type="SAM" id="MobiDB-lite"/>
    </source>
</evidence>
<organism evidence="6 7">
    <name type="scientific">Trapa natans</name>
    <name type="common">Water chestnut</name>
    <dbReference type="NCBI Taxonomy" id="22666"/>
    <lineage>
        <taxon>Eukaryota</taxon>
        <taxon>Viridiplantae</taxon>
        <taxon>Streptophyta</taxon>
        <taxon>Embryophyta</taxon>
        <taxon>Tracheophyta</taxon>
        <taxon>Spermatophyta</taxon>
        <taxon>Magnoliopsida</taxon>
        <taxon>eudicotyledons</taxon>
        <taxon>Gunneridae</taxon>
        <taxon>Pentapetalae</taxon>
        <taxon>rosids</taxon>
        <taxon>malvids</taxon>
        <taxon>Myrtales</taxon>
        <taxon>Lythraceae</taxon>
        <taxon>Trapa</taxon>
    </lineage>
</organism>
<accession>A0AAN7QW72</accession>
<dbReference type="GO" id="GO:0005634">
    <property type="term" value="C:nucleus"/>
    <property type="evidence" value="ECO:0007669"/>
    <property type="project" value="UniProtKB-SubCell"/>
</dbReference>
<protein>
    <submittedName>
        <fullName evidence="6">Uncharacterized protein</fullName>
    </submittedName>
</protein>
<keyword evidence="7" id="KW-1185">Reference proteome</keyword>
<dbReference type="PROSITE" id="PS50918">
    <property type="entry name" value="WWE"/>
    <property type="match status" value="1"/>
</dbReference>
<gene>
    <name evidence="6" type="ORF">SAY86_006554</name>
</gene>
<dbReference type="InterPro" id="IPR037197">
    <property type="entry name" value="WWE_dom_sf"/>
</dbReference>
<dbReference type="InterPro" id="IPR044964">
    <property type="entry name" value="RCD1/SRO1-5"/>
</dbReference>
<proteinExistence type="predicted"/>
<keyword evidence="2" id="KW-0539">Nucleus</keyword>
<evidence type="ECO:0000259" key="4">
    <source>
        <dbReference type="PROSITE" id="PS50918"/>
    </source>
</evidence>
<dbReference type="Proteomes" id="UP001346149">
    <property type="component" value="Unassembled WGS sequence"/>
</dbReference>
<feature type="domain" description="RST" evidence="5">
    <location>
        <begin position="201"/>
        <end position="271"/>
    </location>
</feature>
<dbReference type="SUPFAM" id="SSF117839">
    <property type="entry name" value="WWE domain"/>
    <property type="match status" value="1"/>
</dbReference>
<comment type="subcellular location">
    <subcellularLocation>
        <location evidence="1">Nucleus</location>
    </subcellularLocation>
</comment>
<evidence type="ECO:0000259" key="5">
    <source>
        <dbReference type="PROSITE" id="PS51879"/>
    </source>
</evidence>
<evidence type="ECO:0000256" key="2">
    <source>
        <dbReference type="ARBA" id="ARBA00023242"/>
    </source>
</evidence>
<dbReference type="Pfam" id="PF12174">
    <property type="entry name" value="RST"/>
    <property type="match status" value="1"/>
</dbReference>
<dbReference type="PANTHER" id="PTHR32263:SF19">
    <property type="entry name" value="OS03G0230300 PROTEIN"/>
    <property type="match status" value="1"/>
</dbReference>
<evidence type="ECO:0000256" key="1">
    <source>
        <dbReference type="ARBA" id="ARBA00004123"/>
    </source>
</evidence>
<dbReference type="InterPro" id="IPR004170">
    <property type="entry name" value="WWE_dom"/>
</dbReference>
<comment type="caution">
    <text evidence="6">The sequence shown here is derived from an EMBL/GenBank/DDBJ whole genome shotgun (WGS) entry which is preliminary data.</text>
</comment>
<reference evidence="6 7" key="1">
    <citation type="journal article" date="2023" name="Hortic Res">
        <title>Pangenome of water caltrop reveals structural variations and asymmetric subgenome divergence after allopolyploidization.</title>
        <authorList>
            <person name="Zhang X."/>
            <person name="Chen Y."/>
            <person name="Wang L."/>
            <person name="Yuan Y."/>
            <person name="Fang M."/>
            <person name="Shi L."/>
            <person name="Lu R."/>
            <person name="Comes H.P."/>
            <person name="Ma Y."/>
            <person name="Chen Y."/>
            <person name="Huang G."/>
            <person name="Zhou Y."/>
            <person name="Zheng Z."/>
            <person name="Qiu Y."/>
        </authorList>
    </citation>
    <scope>NUCLEOTIDE SEQUENCE [LARGE SCALE GENOMIC DNA]</scope>
    <source>
        <strain evidence="6">F231</strain>
    </source>
</reference>
<feature type="region of interest" description="Disordered" evidence="3">
    <location>
        <begin position="131"/>
        <end position="201"/>
    </location>
</feature>